<evidence type="ECO:0000256" key="20">
    <source>
        <dbReference type="ARBA" id="ARBA00033022"/>
    </source>
</evidence>
<proteinExistence type="inferred from homology"/>
<evidence type="ECO:0000256" key="19">
    <source>
        <dbReference type="ARBA" id="ARBA00031485"/>
    </source>
</evidence>
<keyword evidence="7 46" id="KW-0732">Signal</keyword>
<keyword evidence="5" id="KW-1003">Cell membrane</keyword>
<keyword evidence="6 45" id="KW-0812">Transmembrane</keyword>
<dbReference type="SUPFAM" id="SSF52266">
    <property type="entry name" value="SGNH hydrolase"/>
    <property type="match status" value="1"/>
</dbReference>
<dbReference type="Gene3D" id="3.40.50.1110">
    <property type="entry name" value="SGNH hydrolase"/>
    <property type="match status" value="1"/>
</dbReference>
<evidence type="ECO:0000256" key="28">
    <source>
        <dbReference type="ARBA" id="ARBA00048049"/>
    </source>
</evidence>
<keyword evidence="8" id="KW-0677">Repeat</keyword>
<comment type="catalytic activity">
    <reaction evidence="39">
        <text>1-O-hexadecyl-2-(9Z)-octadecenoyl-sn-glycero-3-phosphocholine + H2O = 1-O-hexadecyl-sn-glycero-3-phosphocholine + (9Z)-octadecenoate + H(+)</text>
        <dbReference type="Rhea" id="RHEA:40915"/>
        <dbReference type="ChEBI" id="CHEBI:15377"/>
        <dbReference type="ChEBI" id="CHEBI:15378"/>
        <dbReference type="ChEBI" id="CHEBI:30823"/>
        <dbReference type="ChEBI" id="CHEBI:34112"/>
        <dbReference type="ChEBI" id="CHEBI:64496"/>
    </reaction>
    <physiologicalReaction direction="left-to-right" evidence="39">
        <dbReference type="Rhea" id="RHEA:40916"/>
    </physiologicalReaction>
</comment>
<evidence type="ECO:0000256" key="2">
    <source>
        <dbReference type="ARBA" id="ARBA00009979"/>
    </source>
</evidence>
<evidence type="ECO:0000256" key="40">
    <source>
        <dbReference type="ARBA" id="ARBA00048939"/>
    </source>
</evidence>
<evidence type="ECO:0000256" key="13">
    <source>
        <dbReference type="ARBA" id="ARBA00023180"/>
    </source>
</evidence>
<dbReference type="Pfam" id="PF00657">
    <property type="entry name" value="Lipase_GDSL"/>
    <property type="match status" value="1"/>
</dbReference>
<evidence type="ECO:0000256" key="33">
    <source>
        <dbReference type="ARBA" id="ARBA00048386"/>
    </source>
</evidence>
<comment type="catalytic activity">
    <reaction evidence="43">
        <text>2-(9Z-octadecenoyl)-glycerol + H2O = glycerol + (9Z)-octadecenoate + H(+)</text>
        <dbReference type="Rhea" id="RHEA:38491"/>
        <dbReference type="ChEBI" id="CHEBI:15377"/>
        <dbReference type="ChEBI" id="CHEBI:15378"/>
        <dbReference type="ChEBI" id="CHEBI:17754"/>
        <dbReference type="ChEBI" id="CHEBI:30823"/>
        <dbReference type="ChEBI" id="CHEBI:73990"/>
    </reaction>
    <physiologicalReaction direction="left-to-right" evidence="43">
        <dbReference type="Rhea" id="RHEA:38492"/>
    </physiologicalReaction>
</comment>
<dbReference type="InterPro" id="IPR001087">
    <property type="entry name" value="GDSL"/>
</dbReference>
<keyword evidence="9" id="KW-0378">Hydrolase</keyword>
<dbReference type="KEGG" id="bbel:109469424"/>
<comment type="catalytic activity">
    <reaction evidence="28">
        <text>a 1-O-alkyl-2-acyl-sn-glycero-3-phosphocholine + H2O = a 1-O-alkyl-sn-glycero-3-phosphocholine + a fatty acid + H(+)</text>
        <dbReference type="Rhea" id="RHEA:36231"/>
        <dbReference type="ChEBI" id="CHEBI:15377"/>
        <dbReference type="ChEBI" id="CHEBI:15378"/>
        <dbReference type="ChEBI" id="CHEBI:28868"/>
        <dbReference type="ChEBI" id="CHEBI:30909"/>
        <dbReference type="ChEBI" id="CHEBI:36702"/>
        <dbReference type="EC" id="3.1.1.4"/>
    </reaction>
    <physiologicalReaction direction="left-to-right" evidence="28">
        <dbReference type="Rhea" id="RHEA:36232"/>
    </physiologicalReaction>
</comment>
<evidence type="ECO:0000313" key="47">
    <source>
        <dbReference type="Proteomes" id="UP000515135"/>
    </source>
</evidence>
<protein>
    <recommendedName>
        <fullName evidence="4">Phospholipase B1, membrane-associated</fullName>
        <ecNumber evidence="3">3.1.1.5</ecNumber>
    </recommendedName>
    <alternativeName>
        <fullName evidence="17">Lysophospholipase</fullName>
    </alternativeName>
    <alternativeName>
        <fullName evidence="18">Phospholipase A2</fullName>
    </alternativeName>
    <alternativeName>
        <fullName evidence="20">Phospholipase B/lipase</fullName>
    </alternativeName>
    <alternativeName>
        <fullName evidence="19">Triacylglycerol lipase</fullName>
    </alternativeName>
</protein>
<evidence type="ECO:0000256" key="10">
    <source>
        <dbReference type="ARBA" id="ARBA00022989"/>
    </source>
</evidence>
<evidence type="ECO:0000256" key="26">
    <source>
        <dbReference type="ARBA" id="ARBA00048011"/>
    </source>
</evidence>
<comment type="catalytic activity">
    <reaction evidence="34">
        <text>a 1-acyl-sn-glycero-3-phosphocholine + H2O = sn-glycerol 3-phosphocholine + a fatty acid + H(+)</text>
        <dbReference type="Rhea" id="RHEA:15177"/>
        <dbReference type="ChEBI" id="CHEBI:15377"/>
        <dbReference type="ChEBI" id="CHEBI:15378"/>
        <dbReference type="ChEBI" id="CHEBI:16870"/>
        <dbReference type="ChEBI" id="CHEBI:28868"/>
        <dbReference type="ChEBI" id="CHEBI:58168"/>
        <dbReference type="EC" id="3.1.1.5"/>
    </reaction>
    <physiologicalReaction direction="left-to-right" evidence="34">
        <dbReference type="Rhea" id="RHEA:15178"/>
    </physiologicalReaction>
</comment>
<evidence type="ECO:0000256" key="3">
    <source>
        <dbReference type="ARBA" id="ARBA00013274"/>
    </source>
</evidence>
<feature type="signal peptide" evidence="46">
    <location>
        <begin position="1"/>
        <end position="19"/>
    </location>
</feature>
<comment type="catalytic activity">
    <reaction evidence="41">
        <text>1,2-dihexadecanoyl-sn-glycero-3-phosphocholine + 2 H2O = sn-glycerol 3-phosphocholine + 2 hexadecanoate + 2 H(+)</text>
        <dbReference type="Rhea" id="RHEA:40975"/>
        <dbReference type="ChEBI" id="CHEBI:7896"/>
        <dbReference type="ChEBI" id="CHEBI:15377"/>
        <dbReference type="ChEBI" id="CHEBI:15378"/>
        <dbReference type="ChEBI" id="CHEBI:16870"/>
        <dbReference type="ChEBI" id="CHEBI:72999"/>
    </reaction>
    <physiologicalReaction direction="left-to-right" evidence="41">
        <dbReference type="Rhea" id="RHEA:40976"/>
    </physiologicalReaction>
</comment>
<evidence type="ECO:0000256" key="45">
    <source>
        <dbReference type="SAM" id="Phobius"/>
    </source>
</evidence>
<evidence type="ECO:0000256" key="16">
    <source>
        <dbReference type="ARBA" id="ARBA00023422"/>
    </source>
</evidence>
<feature type="region of interest" description="Disordered" evidence="44">
    <location>
        <begin position="425"/>
        <end position="444"/>
    </location>
</feature>
<dbReference type="RefSeq" id="XP_019623495.1">
    <property type="nucleotide sequence ID" value="XM_019767936.1"/>
</dbReference>
<evidence type="ECO:0000256" key="34">
    <source>
        <dbReference type="ARBA" id="ARBA00048454"/>
    </source>
</evidence>
<evidence type="ECO:0000256" key="18">
    <source>
        <dbReference type="ARBA" id="ARBA00031182"/>
    </source>
</evidence>
<feature type="transmembrane region" description="Helical" evidence="45">
    <location>
        <begin position="450"/>
        <end position="471"/>
    </location>
</feature>
<accession>A0A6P4Y3D6</accession>
<evidence type="ECO:0000256" key="46">
    <source>
        <dbReference type="SAM" id="SignalP"/>
    </source>
</evidence>
<dbReference type="InterPro" id="IPR036514">
    <property type="entry name" value="SGNH_hydro_sf"/>
</dbReference>
<evidence type="ECO:0000256" key="9">
    <source>
        <dbReference type="ARBA" id="ARBA00022801"/>
    </source>
</evidence>
<reference evidence="48" key="1">
    <citation type="submission" date="2025-08" db="UniProtKB">
        <authorList>
            <consortium name="RefSeq"/>
        </authorList>
    </citation>
    <scope>IDENTIFICATION</scope>
    <source>
        <tissue evidence="48">Gonad</tissue>
    </source>
</reference>
<comment type="catalytic activity">
    <reaction evidence="16">
        <text>a 1,2-diacyl-sn-glycero-3-phosphocholine + H2O = a 1-acyl-sn-glycero-3-phosphocholine + a fatty acid + H(+)</text>
        <dbReference type="Rhea" id="RHEA:15801"/>
        <dbReference type="ChEBI" id="CHEBI:15377"/>
        <dbReference type="ChEBI" id="CHEBI:15378"/>
        <dbReference type="ChEBI" id="CHEBI:28868"/>
        <dbReference type="ChEBI" id="CHEBI:57643"/>
        <dbReference type="ChEBI" id="CHEBI:58168"/>
        <dbReference type="EC" id="3.1.1.4"/>
    </reaction>
    <physiologicalReaction direction="left-to-right" evidence="16">
        <dbReference type="Rhea" id="RHEA:15802"/>
    </physiologicalReaction>
</comment>
<evidence type="ECO:0000256" key="30">
    <source>
        <dbReference type="ARBA" id="ARBA00048227"/>
    </source>
</evidence>
<name>A0A6P4Y3D6_BRABE</name>
<comment type="catalytic activity">
    <reaction evidence="14">
        <text>a triacylglycerol + H2O = a diacylglycerol + a fatty acid + H(+)</text>
        <dbReference type="Rhea" id="RHEA:12044"/>
        <dbReference type="ChEBI" id="CHEBI:15377"/>
        <dbReference type="ChEBI" id="CHEBI:15378"/>
        <dbReference type="ChEBI" id="CHEBI:17855"/>
        <dbReference type="ChEBI" id="CHEBI:18035"/>
        <dbReference type="ChEBI" id="CHEBI:28868"/>
        <dbReference type="EC" id="3.1.1.3"/>
    </reaction>
    <physiologicalReaction direction="left-to-right" evidence="14">
        <dbReference type="Rhea" id="RHEA:12045"/>
    </physiologicalReaction>
</comment>
<evidence type="ECO:0000256" key="41">
    <source>
        <dbReference type="ARBA" id="ARBA00049363"/>
    </source>
</evidence>
<dbReference type="Proteomes" id="UP000515135">
    <property type="component" value="Unplaced"/>
</dbReference>
<dbReference type="AlphaFoldDB" id="A0A6P4Y3D6"/>
<evidence type="ECO:0000256" key="42">
    <source>
        <dbReference type="ARBA" id="ARBA00049372"/>
    </source>
</evidence>
<keyword evidence="12 45" id="KW-0472">Membrane</keyword>
<comment type="catalytic activity">
    <reaction evidence="33">
        <text>1,2,3-tri-(9Z-octadecenoyl)-glycerol + H2O = di-(9Z)-octadecenoylglycerol + (9Z)-octadecenoate + H(+)</text>
        <dbReference type="Rhea" id="RHEA:38575"/>
        <dbReference type="ChEBI" id="CHEBI:15377"/>
        <dbReference type="ChEBI" id="CHEBI:15378"/>
        <dbReference type="ChEBI" id="CHEBI:30823"/>
        <dbReference type="ChEBI" id="CHEBI:53753"/>
        <dbReference type="ChEBI" id="CHEBI:75945"/>
    </reaction>
    <physiologicalReaction direction="left-to-right" evidence="33">
        <dbReference type="Rhea" id="RHEA:38576"/>
    </physiologicalReaction>
</comment>
<comment type="catalytic activity">
    <reaction evidence="23">
        <text>1,3-dihexadecanoyl-2-(9Z-octadecenoyl)glycerol + H2O = 1-hexadecanoyl-2-(9Z-octadecenoyl)-glycerol + hexadecanoate + H(+)</text>
        <dbReference type="Rhea" id="RHEA:40979"/>
        <dbReference type="ChEBI" id="CHEBI:7896"/>
        <dbReference type="ChEBI" id="CHEBI:15377"/>
        <dbReference type="ChEBI" id="CHEBI:15378"/>
        <dbReference type="ChEBI" id="CHEBI:75585"/>
        <dbReference type="ChEBI" id="CHEBI:75688"/>
    </reaction>
    <physiologicalReaction direction="left-to-right" evidence="23">
        <dbReference type="Rhea" id="RHEA:40980"/>
    </physiologicalReaction>
</comment>
<evidence type="ECO:0000256" key="44">
    <source>
        <dbReference type="SAM" id="MobiDB-lite"/>
    </source>
</evidence>
<comment type="similarity">
    <text evidence="2">Belongs to the 'GDSL' lipolytic enzyme family. Phospholipase B1 subfamily.</text>
</comment>
<dbReference type="InterPro" id="IPR038885">
    <property type="entry name" value="PLB1"/>
</dbReference>
<evidence type="ECO:0000256" key="15">
    <source>
        <dbReference type="ARBA" id="ARBA00023408"/>
    </source>
</evidence>
<evidence type="ECO:0000256" key="37">
    <source>
        <dbReference type="ARBA" id="ARBA00048699"/>
    </source>
</evidence>
<comment type="catalytic activity">
    <reaction evidence="31">
        <text>1-hexadecanoyl-2-(9Z,12Z-octadecadienoyl)-sn-glycero-3-phosphocholine + H2O = 2-(9Z,12Z-octadecadienoyl)-sn-glycero-3-phosphocholine + hexadecanoate + H(+)</text>
        <dbReference type="Rhea" id="RHEA:40971"/>
        <dbReference type="ChEBI" id="CHEBI:7896"/>
        <dbReference type="ChEBI" id="CHEBI:15377"/>
        <dbReference type="ChEBI" id="CHEBI:15378"/>
        <dbReference type="ChEBI" id="CHEBI:73002"/>
        <dbReference type="ChEBI" id="CHEBI:76084"/>
    </reaction>
    <physiologicalReaction direction="left-to-right" evidence="31">
        <dbReference type="Rhea" id="RHEA:40972"/>
    </physiologicalReaction>
</comment>
<gene>
    <name evidence="48" type="primary">LOC109469424</name>
</gene>
<comment type="catalytic activity">
    <reaction evidence="30">
        <text>1,2-dihexadecanoyl-sn-glycero-3-phosphocholine + H2O = 1-hexadecanoyl-sn-glycero-3-phosphocholine + hexadecanoate + H(+)</text>
        <dbReference type="Rhea" id="RHEA:41223"/>
        <dbReference type="ChEBI" id="CHEBI:7896"/>
        <dbReference type="ChEBI" id="CHEBI:15377"/>
        <dbReference type="ChEBI" id="CHEBI:15378"/>
        <dbReference type="ChEBI" id="CHEBI:72998"/>
        <dbReference type="ChEBI" id="CHEBI:72999"/>
    </reaction>
    <physiologicalReaction direction="left-to-right" evidence="30">
        <dbReference type="Rhea" id="RHEA:41224"/>
    </physiologicalReaction>
</comment>
<evidence type="ECO:0000256" key="1">
    <source>
        <dbReference type="ARBA" id="ARBA00004247"/>
    </source>
</evidence>
<dbReference type="GO" id="GO:0006644">
    <property type="term" value="P:phospholipid metabolic process"/>
    <property type="evidence" value="ECO:0007669"/>
    <property type="project" value="TreeGrafter"/>
</dbReference>
<dbReference type="PANTHER" id="PTHR21325">
    <property type="entry name" value="PHOSPHOLIPASE B, PLB1"/>
    <property type="match status" value="1"/>
</dbReference>
<evidence type="ECO:0000256" key="11">
    <source>
        <dbReference type="ARBA" id="ARBA00023098"/>
    </source>
</evidence>
<evidence type="ECO:0000256" key="4">
    <source>
        <dbReference type="ARBA" id="ARBA00015133"/>
    </source>
</evidence>
<evidence type="ECO:0000256" key="29">
    <source>
        <dbReference type="ARBA" id="ARBA00048058"/>
    </source>
</evidence>
<dbReference type="PANTHER" id="PTHR21325:SF31">
    <property type="entry name" value="GH22081P-RELATED"/>
    <property type="match status" value="1"/>
</dbReference>
<evidence type="ECO:0000256" key="38">
    <source>
        <dbReference type="ARBA" id="ARBA00048869"/>
    </source>
</evidence>
<evidence type="ECO:0000256" key="32">
    <source>
        <dbReference type="ARBA" id="ARBA00048374"/>
    </source>
</evidence>
<keyword evidence="11" id="KW-0443">Lipid metabolism</keyword>
<organism evidence="47 48">
    <name type="scientific">Branchiostoma belcheri</name>
    <name type="common">Amphioxus</name>
    <dbReference type="NCBI Taxonomy" id="7741"/>
    <lineage>
        <taxon>Eukaryota</taxon>
        <taxon>Metazoa</taxon>
        <taxon>Chordata</taxon>
        <taxon>Cephalochordata</taxon>
        <taxon>Leptocardii</taxon>
        <taxon>Amphioxiformes</taxon>
        <taxon>Branchiostomatidae</taxon>
        <taxon>Branchiostoma</taxon>
    </lineage>
</organism>
<evidence type="ECO:0000256" key="6">
    <source>
        <dbReference type="ARBA" id="ARBA00022692"/>
    </source>
</evidence>
<comment type="catalytic activity">
    <reaction evidence="42">
        <text>1,3-di-(9Z-octadecenoyl)-glycerol + H2O = 1-(9Z-octadecenoyl)-glycerol + (9Z)-octadecenoate + H(+)</text>
        <dbReference type="Rhea" id="RHEA:39939"/>
        <dbReference type="ChEBI" id="CHEBI:15377"/>
        <dbReference type="ChEBI" id="CHEBI:15378"/>
        <dbReference type="ChEBI" id="CHEBI:30823"/>
        <dbReference type="ChEBI" id="CHEBI:75342"/>
        <dbReference type="ChEBI" id="CHEBI:75735"/>
    </reaction>
    <physiologicalReaction direction="left-to-right" evidence="42">
        <dbReference type="Rhea" id="RHEA:39940"/>
    </physiologicalReaction>
</comment>
<comment type="catalytic activity">
    <reaction evidence="27">
        <text>1-hexadecanoyl-2-(9Z-octadecenoyl)-sn-glycero-3-phospho-(1'-sn-glycerol) + H2O = 1-hexadecanoyl-sn-glycero-3-phospho-(1'-sn-glycerol) + (9Z)-octadecenoate + H(+)</text>
        <dbReference type="Rhea" id="RHEA:40919"/>
        <dbReference type="ChEBI" id="CHEBI:15377"/>
        <dbReference type="ChEBI" id="CHEBI:15378"/>
        <dbReference type="ChEBI" id="CHEBI:30823"/>
        <dbReference type="ChEBI" id="CHEBI:72841"/>
        <dbReference type="ChEBI" id="CHEBI:75158"/>
    </reaction>
    <physiologicalReaction direction="left-to-right" evidence="27">
        <dbReference type="Rhea" id="RHEA:40920"/>
    </physiologicalReaction>
</comment>
<evidence type="ECO:0000256" key="22">
    <source>
        <dbReference type="ARBA" id="ARBA00047324"/>
    </source>
</evidence>
<evidence type="ECO:0000256" key="24">
    <source>
        <dbReference type="ARBA" id="ARBA00047438"/>
    </source>
</evidence>
<comment type="catalytic activity">
    <reaction evidence="37">
        <text>1-hexadecanoyl-2-(9Z-octadecenoyl)-sn-glycero-3-phosphocholine + H2O = 1-hexadecanoyl-sn-glycero-3-phosphocholine + (9Z)-octadecenoate + H(+)</text>
        <dbReference type="Rhea" id="RHEA:38779"/>
        <dbReference type="ChEBI" id="CHEBI:15377"/>
        <dbReference type="ChEBI" id="CHEBI:15378"/>
        <dbReference type="ChEBI" id="CHEBI:30823"/>
        <dbReference type="ChEBI" id="CHEBI:72998"/>
        <dbReference type="ChEBI" id="CHEBI:73001"/>
    </reaction>
    <physiologicalReaction direction="left-to-right" evidence="37">
        <dbReference type="Rhea" id="RHEA:38780"/>
    </physiologicalReaction>
</comment>
<comment type="catalytic activity">
    <reaction evidence="25">
        <text>1-hexadecanoyl-2-(9Z)-octadecenoyl-3-octadecanoyl-sn-glycerol + H2O = 1-hexadecanoyl-2-(9Z-octadecenoyl)-sn-glycerol + octadecanoate + H(+)</text>
        <dbReference type="Rhea" id="RHEA:41111"/>
        <dbReference type="ChEBI" id="CHEBI:15377"/>
        <dbReference type="ChEBI" id="CHEBI:15378"/>
        <dbReference type="ChEBI" id="CHEBI:25629"/>
        <dbReference type="ChEBI" id="CHEBI:75466"/>
        <dbReference type="ChEBI" id="CHEBI:77623"/>
    </reaction>
    <physiologicalReaction direction="left-to-right" evidence="25">
        <dbReference type="Rhea" id="RHEA:41112"/>
    </physiologicalReaction>
</comment>
<dbReference type="GO" id="GO:0004622">
    <property type="term" value="F:phosphatidylcholine lysophospholipase activity"/>
    <property type="evidence" value="ECO:0007669"/>
    <property type="project" value="UniProtKB-EC"/>
</dbReference>
<dbReference type="GO" id="GO:0050253">
    <property type="term" value="F:retinyl-palmitate esterase activity"/>
    <property type="evidence" value="ECO:0007669"/>
    <property type="project" value="TreeGrafter"/>
</dbReference>
<evidence type="ECO:0000313" key="48">
    <source>
        <dbReference type="RefSeq" id="XP_019623495.1"/>
    </source>
</evidence>
<comment type="function">
    <text evidence="21">Calcium-independent membrane-associated phospholipase that catalyzes complete diacylation of phospholipids by hydrolyzing both sn-1 and sn-2 fatty acyl chains attached to the glycerol backbone (phospholipase B activity). Has dual phospholipase and lysophospholipase activities toward diacylphospholipids. Preferentially cleaves sn-2 ester bonds over sn-1 bonds. Acts as a lipase toward glycerolipid substrates. Hydrolyzes fatty acyl chains of diacylglycerols with preference for the sn-2 position and of triacylglycerols with not positional selectivity. May also hydrolyze long chain retinyl esters such as retinyl palmitate. May contribute to digestion of dietary phospholipids, glycerolipids and retinoids, facilitating lipid absorption at the brush border.</text>
</comment>
<evidence type="ECO:0000256" key="5">
    <source>
        <dbReference type="ARBA" id="ARBA00022475"/>
    </source>
</evidence>
<evidence type="ECO:0000256" key="27">
    <source>
        <dbReference type="ARBA" id="ARBA00048015"/>
    </source>
</evidence>
<dbReference type="FunFam" id="3.40.50.1110:FF:000005">
    <property type="entry name" value="Phospholipase B1"/>
    <property type="match status" value="1"/>
</dbReference>
<comment type="catalytic activity">
    <reaction evidence="29">
        <text>1,2-di-(9Z-octadecenoyl)-sn-glycero-3-phosphocholine + H2O = 1-(9Z-octadecenoyl)-sn-glycero-3-phosphocholine + (9Z)-octadecenoate + H(+)</text>
        <dbReference type="Rhea" id="RHEA:40923"/>
        <dbReference type="ChEBI" id="CHEBI:15377"/>
        <dbReference type="ChEBI" id="CHEBI:15378"/>
        <dbReference type="ChEBI" id="CHEBI:28610"/>
        <dbReference type="ChEBI" id="CHEBI:30823"/>
        <dbReference type="ChEBI" id="CHEBI:74669"/>
    </reaction>
    <physiologicalReaction direction="left-to-right" evidence="29">
        <dbReference type="Rhea" id="RHEA:40924"/>
    </physiologicalReaction>
</comment>
<dbReference type="CDD" id="cd12087">
    <property type="entry name" value="TM_EGFR-like"/>
    <property type="match status" value="1"/>
</dbReference>
<keyword evidence="13" id="KW-0325">Glycoprotein</keyword>
<comment type="catalytic activity">
    <reaction evidence="22">
        <text>1-hexadecanoyl-2-(9Z)-octadecenoyl-3-octadecanoyl-sn-glycerol + H2O = 2-(9Z-octadecenoyl)-3-octadecanoyl-sn-glycerol + hexadecanoate + H(+)</text>
        <dbReference type="Rhea" id="RHEA:41107"/>
        <dbReference type="ChEBI" id="CHEBI:7896"/>
        <dbReference type="ChEBI" id="CHEBI:15377"/>
        <dbReference type="ChEBI" id="CHEBI:15378"/>
        <dbReference type="ChEBI" id="CHEBI:75558"/>
        <dbReference type="ChEBI" id="CHEBI:77623"/>
    </reaction>
    <physiologicalReaction direction="left-to-right" evidence="22">
        <dbReference type="Rhea" id="RHEA:41108"/>
    </physiologicalReaction>
</comment>
<comment type="catalytic activity">
    <reaction evidence="26">
        <text>2,3-di-(9Z)-octadecenoyl-sn-glycerol + H2O = 3-(9Z-octadecenoyl)-sn-glycerol + (9Z)-octadecenoate + H(+)</text>
        <dbReference type="Rhea" id="RHEA:42604"/>
        <dbReference type="ChEBI" id="CHEBI:15377"/>
        <dbReference type="ChEBI" id="CHEBI:15378"/>
        <dbReference type="ChEBI" id="CHEBI:30823"/>
        <dbReference type="ChEBI" id="CHEBI:75824"/>
        <dbReference type="ChEBI" id="CHEBI:75938"/>
    </reaction>
    <physiologicalReaction direction="left-to-right" evidence="26">
        <dbReference type="Rhea" id="RHEA:42605"/>
    </physiologicalReaction>
</comment>
<evidence type="ECO:0000256" key="12">
    <source>
        <dbReference type="ARBA" id="ARBA00023136"/>
    </source>
</evidence>
<evidence type="ECO:0000256" key="43">
    <source>
        <dbReference type="ARBA" id="ARBA00049461"/>
    </source>
</evidence>
<comment type="catalytic activity">
    <reaction evidence="24">
        <text>1-(9Z-octadecenoyl)-glycerol + H2O = glycerol + (9Z)-octadecenoate + H(+)</text>
        <dbReference type="Rhea" id="RHEA:38487"/>
        <dbReference type="ChEBI" id="CHEBI:15377"/>
        <dbReference type="ChEBI" id="CHEBI:15378"/>
        <dbReference type="ChEBI" id="CHEBI:17754"/>
        <dbReference type="ChEBI" id="CHEBI:30823"/>
        <dbReference type="ChEBI" id="CHEBI:75342"/>
    </reaction>
    <physiologicalReaction direction="left-to-right" evidence="24">
        <dbReference type="Rhea" id="RHEA:38488"/>
    </physiologicalReaction>
</comment>
<feature type="chain" id="PRO_5028049836" description="Phospholipase B1, membrane-associated" evidence="46">
    <location>
        <begin position="20"/>
        <end position="502"/>
    </location>
</feature>
<comment type="catalytic activity">
    <reaction evidence="15">
        <text>1-hexadecanoyl-2-(9Z,12Z-octadecadienoyl)-sn-glycero-3-phosphocholine + H2O = (9Z,12Z)-octadecadienoate + 1-hexadecanoyl-sn-glycero-3-phosphocholine + H(+)</text>
        <dbReference type="Rhea" id="RHEA:40811"/>
        <dbReference type="ChEBI" id="CHEBI:15377"/>
        <dbReference type="ChEBI" id="CHEBI:15378"/>
        <dbReference type="ChEBI" id="CHEBI:30245"/>
        <dbReference type="ChEBI" id="CHEBI:72998"/>
        <dbReference type="ChEBI" id="CHEBI:73002"/>
    </reaction>
    <physiologicalReaction direction="left-to-right" evidence="15">
        <dbReference type="Rhea" id="RHEA:40812"/>
    </physiologicalReaction>
</comment>
<dbReference type="GO" id="GO:0004623">
    <property type="term" value="F:phospholipase A2 activity"/>
    <property type="evidence" value="ECO:0007669"/>
    <property type="project" value="UniProtKB-EC"/>
</dbReference>
<evidence type="ECO:0000256" key="8">
    <source>
        <dbReference type="ARBA" id="ARBA00022737"/>
    </source>
</evidence>
<evidence type="ECO:0000256" key="7">
    <source>
        <dbReference type="ARBA" id="ARBA00022729"/>
    </source>
</evidence>
<dbReference type="InterPro" id="IPR035547">
    <property type="entry name" value="Phospholipase_B"/>
</dbReference>
<dbReference type="OrthoDB" id="10265800at2759"/>
<dbReference type="CDD" id="cd01824">
    <property type="entry name" value="Phospholipase_B_like"/>
    <property type="match status" value="1"/>
</dbReference>
<dbReference type="GO" id="GO:0004806">
    <property type="term" value="F:triacylglycerol lipase activity"/>
    <property type="evidence" value="ECO:0007669"/>
    <property type="project" value="UniProtKB-EC"/>
</dbReference>
<dbReference type="GeneID" id="109469424"/>
<evidence type="ECO:0000256" key="21">
    <source>
        <dbReference type="ARBA" id="ARBA00045916"/>
    </source>
</evidence>
<evidence type="ECO:0000256" key="25">
    <source>
        <dbReference type="ARBA" id="ARBA00047459"/>
    </source>
</evidence>
<evidence type="ECO:0000256" key="17">
    <source>
        <dbReference type="ARBA" id="ARBA00029723"/>
    </source>
</evidence>
<sequence length="502" mass="55038">MFLFKTVLLVVLVVWRCYATLDLQGYESRVRAQLGGTGSSSWQQYETAIRILQAEANSSHTSTGTVELLQAQAESTGSEINCPMQNSHTVPTSVHRLRPEDVKVVAAIGDSLTAASGAKARTIIGLLTNYRGVSWSIGGQESLETYTTLPNILKKFNPHIVGFATGSGGPDSDHAKLDKAVAGAVSGDMVEQARKLVDIMKACEHIDFEHDWKVVTLLIGGNDLCAYCEDTEKWSPIKYVENIRAALDILHQELPRTFVNVVTVMDVVEISKLQRTFTCDVLHFFLCRCVSYASEEALAELQAANMRYMSVTNRLVASGRYDDRDDFTVVVQPFLQETKLPRTETGEYDRSYFAPDCFHFSLKAHAAAASALWNNMLEPVGSKRTDWHVGEPLECPTEDRPYFATAKNSHSSLSSAGPGLGVKTFDSFQKTSQDTDKPAGRSQPAAGPTAMIVVGCVLLVFAAVGAAVFILRRRRKVKGREAQPLLQESTDMATVLTRSVSV</sequence>
<dbReference type="GO" id="GO:0031526">
    <property type="term" value="C:brush border membrane"/>
    <property type="evidence" value="ECO:0007669"/>
    <property type="project" value="TreeGrafter"/>
</dbReference>
<dbReference type="EC" id="3.1.1.5" evidence="3"/>
<evidence type="ECO:0000256" key="35">
    <source>
        <dbReference type="ARBA" id="ARBA00048613"/>
    </source>
</evidence>
<evidence type="ECO:0000256" key="23">
    <source>
        <dbReference type="ARBA" id="ARBA00047363"/>
    </source>
</evidence>
<comment type="catalytic activity">
    <reaction evidence="40">
        <text>1-hexadecanoyl-2-(9Z)-octadecenoyl-3-octadecanoyl-sn-glycerol + H2O = 1-hexadecanoyl-3-octadecanoyl-sn-glycerol + (9Z)-octadecenoate + H(+)</text>
        <dbReference type="Rhea" id="RHEA:41103"/>
        <dbReference type="ChEBI" id="CHEBI:15377"/>
        <dbReference type="ChEBI" id="CHEBI:15378"/>
        <dbReference type="ChEBI" id="CHEBI:30823"/>
        <dbReference type="ChEBI" id="CHEBI:77623"/>
        <dbReference type="ChEBI" id="CHEBI:77624"/>
    </reaction>
    <physiologicalReaction direction="left-to-right" evidence="40">
        <dbReference type="Rhea" id="RHEA:41104"/>
    </physiologicalReaction>
</comment>
<evidence type="ECO:0000256" key="36">
    <source>
        <dbReference type="ARBA" id="ARBA00048656"/>
    </source>
</evidence>
<keyword evidence="10 45" id="KW-1133">Transmembrane helix</keyword>
<evidence type="ECO:0000256" key="14">
    <source>
        <dbReference type="ARBA" id="ARBA00023369"/>
    </source>
</evidence>
<comment type="subcellular location">
    <subcellularLocation>
        <location evidence="1">Apical cell membrane</location>
        <topology evidence="1">Single-pass type I membrane protein</topology>
    </subcellularLocation>
</comment>
<comment type="catalytic activity">
    <reaction evidence="35">
        <text>1-hexadecanoyl-2-(9Z-octadecenoyl)-sn-glycero-3-phosphoethanolamine + H2O = 1-hexadecanoyl-sn-glycero-3-phosphoethanolamine + (9Z)-octadecenoate + H(+)</text>
        <dbReference type="Rhea" id="RHEA:40911"/>
        <dbReference type="ChEBI" id="CHEBI:15377"/>
        <dbReference type="ChEBI" id="CHEBI:15378"/>
        <dbReference type="ChEBI" id="CHEBI:30823"/>
        <dbReference type="ChEBI" id="CHEBI:73004"/>
        <dbReference type="ChEBI" id="CHEBI:73007"/>
    </reaction>
    <physiologicalReaction direction="left-to-right" evidence="35">
        <dbReference type="Rhea" id="RHEA:40912"/>
    </physiologicalReaction>
</comment>
<comment type="catalytic activity">
    <reaction evidence="38">
        <text>1,3-dihexadecanoyl-2-(9Z-octadecenoyl)glycerol + H2O = 1,3-dihexadecanoylglycerol + (9Z)-octadecenoate + H(+)</text>
        <dbReference type="Rhea" id="RHEA:40983"/>
        <dbReference type="ChEBI" id="CHEBI:15377"/>
        <dbReference type="ChEBI" id="CHEBI:15378"/>
        <dbReference type="ChEBI" id="CHEBI:30823"/>
        <dbReference type="ChEBI" id="CHEBI:75688"/>
        <dbReference type="ChEBI" id="CHEBI:77619"/>
    </reaction>
    <physiologicalReaction direction="left-to-right" evidence="38">
        <dbReference type="Rhea" id="RHEA:40984"/>
    </physiologicalReaction>
</comment>
<evidence type="ECO:0000256" key="31">
    <source>
        <dbReference type="ARBA" id="ARBA00048362"/>
    </source>
</evidence>
<keyword evidence="47" id="KW-1185">Reference proteome</keyword>
<comment type="catalytic activity">
    <reaction evidence="36">
        <text>1-hexadecanoyl-sn-glycero-3-phosphocholine + H2O = sn-glycerol 3-phosphocholine + hexadecanoate + H(+)</text>
        <dbReference type="Rhea" id="RHEA:40435"/>
        <dbReference type="ChEBI" id="CHEBI:7896"/>
        <dbReference type="ChEBI" id="CHEBI:15377"/>
        <dbReference type="ChEBI" id="CHEBI:15378"/>
        <dbReference type="ChEBI" id="CHEBI:16870"/>
        <dbReference type="ChEBI" id="CHEBI:72998"/>
    </reaction>
    <physiologicalReaction direction="left-to-right" evidence="36">
        <dbReference type="Rhea" id="RHEA:40436"/>
    </physiologicalReaction>
</comment>
<comment type="catalytic activity">
    <reaction evidence="32">
        <text>1-octadecanoyl-2-(9Z,12Z)-octadecadienoyl-sn-glycerol + H2O = 1-octadecanoyl-sn-glycerol + (9Z,12Z)-octadecadienoate + H(+)</text>
        <dbReference type="Rhea" id="RHEA:40927"/>
        <dbReference type="ChEBI" id="CHEBI:15377"/>
        <dbReference type="ChEBI" id="CHEBI:15378"/>
        <dbReference type="ChEBI" id="CHEBI:30245"/>
        <dbReference type="ChEBI" id="CHEBI:75550"/>
        <dbReference type="ChEBI" id="CHEBI:77097"/>
    </reaction>
    <physiologicalReaction direction="left-to-right" evidence="32">
        <dbReference type="Rhea" id="RHEA:40928"/>
    </physiologicalReaction>
</comment>
<evidence type="ECO:0000256" key="39">
    <source>
        <dbReference type="ARBA" id="ARBA00048872"/>
    </source>
</evidence>